<feature type="domain" description="AB hydrolase-1" evidence="2">
    <location>
        <begin position="19"/>
        <end position="120"/>
    </location>
</feature>
<evidence type="ECO:0000259" key="2">
    <source>
        <dbReference type="Pfam" id="PF00561"/>
    </source>
</evidence>
<evidence type="ECO:0000313" key="4">
    <source>
        <dbReference type="Proteomes" id="UP001254488"/>
    </source>
</evidence>
<dbReference type="InterPro" id="IPR029058">
    <property type="entry name" value="AB_hydrolase_fold"/>
</dbReference>
<dbReference type="PANTHER" id="PTHR43798">
    <property type="entry name" value="MONOACYLGLYCEROL LIPASE"/>
    <property type="match status" value="1"/>
</dbReference>
<dbReference type="PRINTS" id="PR00111">
    <property type="entry name" value="ABHYDROLASE"/>
</dbReference>
<dbReference type="RefSeq" id="WP_311332362.1">
    <property type="nucleotide sequence ID" value="NZ_JAVRHZ010000002.1"/>
</dbReference>
<dbReference type="InterPro" id="IPR050266">
    <property type="entry name" value="AB_hydrolase_sf"/>
</dbReference>
<dbReference type="SUPFAM" id="SSF53474">
    <property type="entry name" value="alpha/beta-Hydrolases"/>
    <property type="match status" value="1"/>
</dbReference>
<feature type="coiled-coil region" evidence="1">
    <location>
        <begin position="150"/>
        <end position="177"/>
    </location>
</feature>
<comment type="caution">
    <text evidence="3">The sequence shown here is derived from an EMBL/GenBank/DDBJ whole genome shotgun (WGS) entry which is preliminary data.</text>
</comment>
<protein>
    <submittedName>
        <fullName evidence="3">Alpha/beta hydrolase</fullName>
    </submittedName>
</protein>
<dbReference type="EMBL" id="JAVRHZ010000002">
    <property type="protein sequence ID" value="MDT0555410.1"/>
    <property type="molecule type" value="Genomic_DNA"/>
</dbReference>
<evidence type="ECO:0000313" key="3">
    <source>
        <dbReference type="EMBL" id="MDT0555410.1"/>
    </source>
</evidence>
<keyword evidence="3" id="KW-0378">Hydrolase</keyword>
<keyword evidence="4" id="KW-1185">Reference proteome</keyword>
<organism evidence="3 4">
    <name type="scientific">Patiriisocius hiemis</name>
    <dbReference type="NCBI Taxonomy" id="3075604"/>
    <lineage>
        <taxon>Bacteria</taxon>
        <taxon>Pseudomonadati</taxon>
        <taxon>Bacteroidota</taxon>
        <taxon>Flavobacteriia</taxon>
        <taxon>Flavobacteriales</taxon>
        <taxon>Flavobacteriaceae</taxon>
        <taxon>Patiriisocius</taxon>
    </lineage>
</organism>
<keyword evidence="1" id="KW-0175">Coiled coil</keyword>
<reference evidence="3 4" key="1">
    <citation type="submission" date="2023-09" db="EMBL/GenBank/DDBJ databases">
        <authorList>
            <person name="Rey-Velasco X."/>
        </authorList>
    </citation>
    <scope>NUCLEOTIDE SEQUENCE [LARGE SCALE GENOMIC DNA]</scope>
    <source>
        <strain evidence="3 4">W242</strain>
    </source>
</reference>
<dbReference type="Pfam" id="PF00561">
    <property type="entry name" value="Abhydrolase_1"/>
    <property type="match status" value="1"/>
</dbReference>
<evidence type="ECO:0000256" key="1">
    <source>
        <dbReference type="SAM" id="Coils"/>
    </source>
</evidence>
<gene>
    <name evidence="3" type="ORF">RM538_05300</name>
</gene>
<dbReference type="InterPro" id="IPR000073">
    <property type="entry name" value="AB_hydrolase_1"/>
</dbReference>
<dbReference type="Proteomes" id="UP001254488">
    <property type="component" value="Unassembled WGS sequence"/>
</dbReference>
<sequence length="255" mass="28906">MIYHFNNSAIFYNIKGTGKPIVFLHGFLESSTMWSPIVSDFNDYQVILIDLPGHGKSDAIANSHTMELQAEVIFTILEKESINKATFVGHSMGGYVLLAIAEKYPEIISKLILLNSTSKLDNPKKKKNRSRAIEIIKRNKKAYVSMAISNLFSEENREKYRSEIEKQKDEASTFSTEGIIASIKGLRDRIDRTTVLKDFANEKYSIAGIEDVIIPIEDSRNIATTTNTTLFEVKTGHFSLLEKRKEIVKILHFIV</sequence>
<proteinExistence type="predicted"/>
<dbReference type="GO" id="GO:0016787">
    <property type="term" value="F:hydrolase activity"/>
    <property type="evidence" value="ECO:0007669"/>
    <property type="project" value="UniProtKB-KW"/>
</dbReference>
<name>A0ABU2YB44_9FLAO</name>
<accession>A0ABU2YB44</accession>
<dbReference type="Gene3D" id="3.40.50.1820">
    <property type="entry name" value="alpha/beta hydrolase"/>
    <property type="match status" value="1"/>
</dbReference>